<accession>A0ABV3RUI4</accession>
<dbReference type="Gene3D" id="3.50.50.60">
    <property type="entry name" value="FAD/NAD(P)-binding domain"/>
    <property type="match status" value="1"/>
</dbReference>
<dbReference type="PRINTS" id="PR00420">
    <property type="entry name" value="RNGMNOXGNASE"/>
</dbReference>
<evidence type="ECO:0000313" key="5">
    <source>
        <dbReference type="Proteomes" id="UP001556098"/>
    </source>
</evidence>
<dbReference type="Gene3D" id="3.30.9.30">
    <property type="match status" value="1"/>
</dbReference>
<keyword evidence="2" id="KW-0503">Monooxygenase</keyword>
<name>A0ABV3RUI4_9RHOB</name>
<evidence type="ECO:0000256" key="1">
    <source>
        <dbReference type="ARBA" id="ARBA00023002"/>
    </source>
</evidence>
<dbReference type="Pfam" id="PF01494">
    <property type="entry name" value="FAD_binding_3"/>
    <property type="match status" value="2"/>
</dbReference>
<dbReference type="InterPro" id="IPR002938">
    <property type="entry name" value="FAD-bd"/>
</dbReference>
<dbReference type="NCBIfam" id="NF005720">
    <property type="entry name" value="PRK07538.1"/>
    <property type="match status" value="1"/>
</dbReference>
<evidence type="ECO:0000256" key="2">
    <source>
        <dbReference type="ARBA" id="ARBA00023033"/>
    </source>
</evidence>
<dbReference type="SUPFAM" id="SSF51905">
    <property type="entry name" value="FAD/NAD(P)-binding domain"/>
    <property type="match status" value="1"/>
</dbReference>
<dbReference type="InterPro" id="IPR050493">
    <property type="entry name" value="FAD-dep_Monooxygenase_BioMet"/>
</dbReference>
<evidence type="ECO:0000259" key="3">
    <source>
        <dbReference type="Pfam" id="PF01494"/>
    </source>
</evidence>
<dbReference type="Proteomes" id="UP001556098">
    <property type="component" value="Unassembled WGS sequence"/>
</dbReference>
<dbReference type="InterPro" id="IPR036188">
    <property type="entry name" value="FAD/NAD-bd_sf"/>
</dbReference>
<comment type="caution">
    <text evidence="4">The sequence shown here is derived from an EMBL/GenBank/DDBJ whole genome shotgun (WGS) entry which is preliminary data.</text>
</comment>
<dbReference type="PANTHER" id="PTHR13789">
    <property type="entry name" value="MONOOXYGENASE"/>
    <property type="match status" value="1"/>
</dbReference>
<dbReference type="SUPFAM" id="SSF54373">
    <property type="entry name" value="FAD-linked reductases, C-terminal domain"/>
    <property type="match status" value="1"/>
</dbReference>
<organism evidence="4 5">
    <name type="scientific">Sulfitobacter sediminis</name>
    <dbReference type="NCBI Taxonomy" id="3234186"/>
    <lineage>
        <taxon>Bacteria</taxon>
        <taxon>Pseudomonadati</taxon>
        <taxon>Pseudomonadota</taxon>
        <taxon>Alphaproteobacteria</taxon>
        <taxon>Rhodobacterales</taxon>
        <taxon>Roseobacteraceae</taxon>
        <taxon>Sulfitobacter</taxon>
    </lineage>
</organism>
<keyword evidence="1" id="KW-0560">Oxidoreductase</keyword>
<gene>
    <name evidence="4" type="ORF">AB2B41_20455</name>
</gene>
<feature type="domain" description="FAD-binding" evidence="3">
    <location>
        <begin position="2"/>
        <end position="171"/>
    </location>
</feature>
<evidence type="ECO:0000313" key="4">
    <source>
        <dbReference type="EMBL" id="MEW9921984.1"/>
    </source>
</evidence>
<protein>
    <submittedName>
        <fullName evidence="4">Flavin-dependent oxidoreductase</fullName>
    </submittedName>
</protein>
<feature type="domain" description="FAD-binding" evidence="3">
    <location>
        <begin position="290"/>
        <end position="355"/>
    </location>
</feature>
<dbReference type="EMBL" id="JBFNXX010000027">
    <property type="protein sequence ID" value="MEW9921984.1"/>
    <property type="molecule type" value="Genomic_DNA"/>
</dbReference>
<keyword evidence="5" id="KW-1185">Reference proteome</keyword>
<dbReference type="RefSeq" id="WP_367879683.1">
    <property type="nucleotide sequence ID" value="NZ_JBFNXX010000027.1"/>
</dbReference>
<proteinExistence type="predicted"/>
<sequence length="424" mass="45886">MTVLIAGGGIAGMAMALTCHEIGVPFRVFEAVKQIRPLGVGINLQPVAVRELEDMGLAGALEAIGVRTQEVGFYSRHGVEIWTEPRGTWAGYKWPQFSVHRGELLIMLWEALKARAGADIVETGWRATGFANRNGAAVLHLVNEAGETRDEVGDLVIAADGIHSAIRAQMQPEEGPPAWGGNILWRGTTQAKPFKTGGSMVMIGYSGLRFISYPISKPDPETGLATINWIANLKTDPGEGFKKEDWNRKANLDDFLPQYRHFNLDWIDIPGLIEGAEEVLEYPMVDRDPIDRWTEGRVTLMGDAAHPAYPTGSNGAGSAILDARRLGAAFLEHGLTQDALEAYEADMRPVTAAVTLANRSTGPDSILDIVERVSGGKNFAHIHEVMSQEDLAAHAESYKQTAGTSVAAVNARPRTIAAGARFRG</sequence>
<reference evidence="4 5" key="1">
    <citation type="submission" date="2024-07" db="EMBL/GenBank/DDBJ databases">
        <title>Marimonas sp.nov., isolated from tidal-flat sediment.</title>
        <authorList>
            <person name="Jayan J.N."/>
            <person name="Lee S.S."/>
        </authorList>
    </citation>
    <scope>NUCLEOTIDE SEQUENCE [LARGE SCALE GENOMIC DNA]</scope>
    <source>
        <strain evidence="4 5">MJW-29</strain>
    </source>
</reference>
<dbReference type="PANTHER" id="PTHR13789:SF268">
    <property type="entry name" value="5-METHYLPHENAZINE-1-CARBOXYLATE 1-MONOOXYGENASE"/>
    <property type="match status" value="1"/>
</dbReference>